<keyword evidence="1" id="KW-0472">Membrane</keyword>
<dbReference type="GO" id="GO:0016758">
    <property type="term" value="F:hexosyltransferase activity"/>
    <property type="evidence" value="ECO:0007669"/>
    <property type="project" value="UniProtKB-ARBA"/>
</dbReference>
<dbReference type="RefSeq" id="WP_133354925.1">
    <property type="nucleotide sequence ID" value="NZ_SMZJ02000001.1"/>
</dbReference>
<dbReference type="EMBL" id="SMZJ02000001">
    <property type="protein sequence ID" value="TWO34384.1"/>
    <property type="molecule type" value="Genomic_DNA"/>
</dbReference>
<evidence type="ECO:0000259" key="2">
    <source>
        <dbReference type="Pfam" id="PF00535"/>
    </source>
</evidence>
<keyword evidence="3" id="KW-0808">Transferase</keyword>
<keyword evidence="1" id="KW-0812">Transmembrane</keyword>
<evidence type="ECO:0000313" key="3">
    <source>
        <dbReference type="EMBL" id="TWO34384.1"/>
    </source>
</evidence>
<dbReference type="PANTHER" id="PTHR22916">
    <property type="entry name" value="GLYCOSYLTRANSFERASE"/>
    <property type="match status" value="1"/>
</dbReference>
<comment type="caution">
    <text evidence="3">The sequence shown here is derived from an EMBL/GenBank/DDBJ whole genome shotgun (WGS) entry which is preliminary data.</text>
</comment>
<evidence type="ECO:0000256" key="1">
    <source>
        <dbReference type="SAM" id="Phobius"/>
    </source>
</evidence>
<dbReference type="InterPro" id="IPR001173">
    <property type="entry name" value="Glyco_trans_2-like"/>
</dbReference>
<dbReference type="AlphaFoldDB" id="A0A562YHG5"/>
<sequence length="314" mass="37611">MEDVLVSIVVPTYNHEKYISSCLDSILKQKTNFNYEVIVGEDQSQDKTREICKNYAQRYSNIIRLFLWNRENEAYEEDQSTGRNNFTQCYKKSRGKYVAICEGDDYWVDEYKLQKQIDFLQANKEYSFCYTRFKTFNQEDNSFKIDFNEKYFNSNRTFIDFTFETFQKGWHIGTQTLVLRRQSFNIEISRKFKYFRDIYIIIELLKKGKGACLNFVGAVYRIHDGGVHSSVSVYKGFQKGYQCHKELYVNNKKNIFLKKKFMHSAQNFIQSNIQNKYILKALVLSIELFFLNWSILGLFKNFKRIGFAFFNFRK</sequence>
<dbReference type="SUPFAM" id="SSF53448">
    <property type="entry name" value="Nucleotide-diphospho-sugar transferases"/>
    <property type="match status" value="1"/>
</dbReference>
<dbReference type="PANTHER" id="PTHR22916:SF3">
    <property type="entry name" value="UDP-GLCNAC:BETAGAL BETA-1,3-N-ACETYLGLUCOSAMINYLTRANSFERASE-LIKE PROTEIN 1"/>
    <property type="match status" value="1"/>
</dbReference>
<evidence type="ECO:0000313" key="4">
    <source>
        <dbReference type="Proteomes" id="UP000295814"/>
    </source>
</evidence>
<feature type="domain" description="Glycosyltransferase 2-like" evidence="2">
    <location>
        <begin position="7"/>
        <end position="171"/>
    </location>
</feature>
<reference evidence="3 4" key="2">
    <citation type="submission" date="2019-07" db="EMBL/GenBank/DDBJ databases">
        <title>Seonamhaeicola sp. W255 draft genome.</title>
        <authorList>
            <person name="Zhang X.-Y."/>
            <person name="Zhang R."/>
            <person name="Zhong Y.-L."/>
            <person name="Du Z.-J."/>
        </authorList>
    </citation>
    <scope>NUCLEOTIDE SEQUENCE [LARGE SCALE GENOMIC DNA]</scope>
    <source>
        <strain evidence="3 4">W255</strain>
    </source>
</reference>
<protein>
    <submittedName>
        <fullName evidence="3">Glycosyltransferase</fullName>
    </submittedName>
</protein>
<reference evidence="3 4" key="1">
    <citation type="submission" date="2019-03" db="EMBL/GenBank/DDBJ databases">
        <authorList>
            <person name="Zhong Y.L."/>
        </authorList>
    </citation>
    <scope>NUCLEOTIDE SEQUENCE [LARGE SCALE GENOMIC DNA]</scope>
    <source>
        <strain evidence="3 4">W255</strain>
    </source>
</reference>
<keyword evidence="4" id="KW-1185">Reference proteome</keyword>
<proteinExistence type="predicted"/>
<dbReference type="OrthoDB" id="199095at2"/>
<feature type="transmembrane region" description="Helical" evidence="1">
    <location>
        <begin position="277"/>
        <end position="299"/>
    </location>
</feature>
<name>A0A562YHG5_9FLAO</name>
<dbReference type="Pfam" id="PF00535">
    <property type="entry name" value="Glycos_transf_2"/>
    <property type="match status" value="1"/>
</dbReference>
<accession>A0A562YHG5</accession>
<dbReference type="Gene3D" id="3.90.550.10">
    <property type="entry name" value="Spore Coat Polysaccharide Biosynthesis Protein SpsA, Chain A"/>
    <property type="match status" value="1"/>
</dbReference>
<keyword evidence="1" id="KW-1133">Transmembrane helix</keyword>
<gene>
    <name evidence="3" type="ORF">E1J38_000615</name>
</gene>
<organism evidence="3 4">
    <name type="scientific">Seonamhaeicola sediminis</name>
    <dbReference type="NCBI Taxonomy" id="2528206"/>
    <lineage>
        <taxon>Bacteria</taxon>
        <taxon>Pseudomonadati</taxon>
        <taxon>Bacteroidota</taxon>
        <taxon>Flavobacteriia</taxon>
        <taxon>Flavobacteriales</taxon>
        <taxon>Flavobacteriaceae</taxon>
    </lineage>
</organism>
<dbReference type="InterPro" id="IPR029044">
    <property type="entry name" value="Nucleotide-diphossugar_trans"/>
</dbReference>
<dbReference type="Proteomes" id="UP000295814">
    <property type="component" value="Unassembled WGS sequence"/>
</dbReference>